<comment type="caution">
    <text evidence="2">The sequence shown here is derived from an EMBL/GenBank/DDBJ whole genome shotgun (WGS) entry which is preliminary data.</text>
</comment>
<protein>
    <submittedName>
        <fullName evidence="2">Uncharacterized protein</fullName>
    </submittedName>
</protein>
<reference evidence="2" key="1">
    <citation type="journal article" date="2014" name="Int. J. Syst. Evol. Microbiol.">
        <title>Complete genome sequence of Corynebacterium casei LMG S-19264T (=DSM 44701T), isolated from a smear-ripened cheese.</title>
        <authorList>
            <consortium name="US DOE Joint Genome Institute (JGI-PGF)"/>
            <person name="Walter F."/>
            <person name="Albersmeier A."/>
            <person name="Kalinowski J."/>
            <person name="Ruckert C."/>
        </authorList>
    </citation>
    <scope>NUCLEOTIDE SEQUENCE</scope>
    <source>
        <strain evidence="2">JCM 4714</strain>
    </source>
</reference>
<dbReference type="AlphaFoldDB" id="A0A919D729"/>
<accession>A0A919D729</accession>
<dbReference type="EMBL" id="BMVG01000071">
    <property type="protein sequence ID" value="GHE15902.1"/>
    <property type="molecule type" value="Genomic_DNA"/>
</dbReference>
<evidence type="ECO:0000256" key="1">
    <source>
        <dbReference type="SAM" id="MobiDB-lite"/>
    </source>
</evidence>
<evidence type="ECO:0000313" key="2">
    <source>
        <dbReference type="EMBL" id="GHE15902.1"/>
    </source>
</evidence>
<feature type="compositionally biased region" description="Polar residues" evidence="1">
    <location>
        <begin position="51"/>
        <end position="71"/>
    </location>
</feature>
<keyword evidence="3" id="KW-1185">Reference proteome</keyword>
<sequence length="71" mass="7613">MRSEGIAEQLRLRPTMKAEVDSGYRGLANEFPNRVSAPPEKPKELTDEDAQSLSTTAGARQNGSSPRPGSA</sequence>
<organism evidence="2 3">
    <name type="scientific">Streptomyces alanosinicus</name>
    <dbReference type="NCBI Taxonomy" id="68171"/>
    <lineage>
        <taxon>Bacteria</taxon>
        <taxon>Bacillati</taxon>
        <taxon>Actinomycetota</taxon>
        <taxon>Actinomycetes</taxon>
        <taxon>Kitasatosporales</taxon>
        <taxon>Streptomycetaceae</taxon>
        <taxon>Streptomyces</taxon>
    </lineage>
</organism>
<proteinExistence type="predicted"/>
<evidence type="ECO:0000313" key="3">
    <source>
        <dbReference type="Proteomes" id="UP000655443"/>
    </source>
</evidence>
<feature type="region of interest" description="Disordered" evidence="1">
    <location>
        <begin position="21"/>
        <end position="71"/>
    </location>
</feature>
<gene>
    <name evidence="2" type="ORF">GCM10010339_92060</name>
</gene>
<name>A0A919D729_9ACTN</name>
<reference evidence="2" key="2">
    <citation type="submission" date="2020-09" db="EMBL/GenBank/DDBJ databases">
        <authorList>
            <person name="Sun Q."/>
            <person name="Ohkuma M."/>
        </authorList>
    </citation>
    <scope>NUCLEOTIDE SEQUENCE</scope>
    <source>
        <strain evidence="2">JCM 4714</strain>
    </source>
</reference>
<dbReference type="Proteomes" id="UP000655443">
    <property type="component" value="Unassembled WGS sequence"/>
</dbReference>